<dbReference type="Proteomes" id="UP001596422">
    <property type="component" value="Unassembled WGS sequence"/>
</dbReference>
<dbReference type="Gene3D" id="3.40.50.12370">
    <property type="match status" value="1"/>
</dbReference>
<evidence type="ECO:0000256" key="2">
    <source>
        <dbReference type="ARBA" id="ARBA00008791"/>
    </source>
</evidence>
<evidence type="ECO:0000313" key="7">
    <source>
        <dbReference type="Proteomes" id="UP001596422"/>
    </source>
</evidence>
<protein>
    <submittedName>
        <fullName evidence="6">Universal stress protein</fullName>
    </submittedName>
</protein>
<dbReference type="SUPFAM" id="SSF52402">
    <property type="entry name" value="Adenine nucleotide alpha hydrolases-like"/>
    <property type="match status" value="1"/>
</dbReference>
<dbReference type="EMBL" id="JBHSWE010000001">
    <property type="protein sequence ID" value="MFC6672355.1"/>
    <property type="molecule type" value="Genomic_DNA"/>
</dbReference>
<dbReference type="InterPro" id="IPR006016">
    <property type="entry name" value="UspA"/>
</dbReference>
<keyword evidence="7" id="KW-1185">Reference proteome</keyword>
<dbReference type="Pfam" id="PF00582">
    <property type="entry name" value="Usp"/>
    <property type="match status" value="1"/>
</dbReference>
<evidence type="ECO:0000256" key="3">
    <source>
        <dbReference type="ARBA" id="ARBA00022490"/>
    </source>
</evidence>
<comment type="subcellular location">
    <subcellularLocation>
        <location evidence="1">Cytoplasm</location>
    </subcellularLocation>
</comment>
<comment type="caution">
    <text evidence="6">The sequence shown here is derived from an EMBL/GenBank/DDBJ whole genome shotgun (WGS) entry which is preliminary data.</text>
</comment>
<keyword evidence="3" id="KW-0963">Cytoplasm</keyword>
<evidence type="ECO:0000313" key="6">
    <source>
        <dbReference type="EMBL" id="MFC6672355.1"/>
    </source>
</evidence>
<evidence type="ECO:0000256" key="1">
    <source>
        <dbReference type="ARBA" id="ARBA00004496"/>
    </source>
</evidence>
<sequence length="246" mass="28008">MTPLNKILVNLEEQHGNDQALDKAAWLAERTGAAIELFCCCFNLALRNAWLFDKEAGLHAQHAYLRQIESKLDRIAETLEGRGFSVGVDVAWDRHHSEGVIRKALRYEPDLVIHQVARHSRLGHYLLAHHDWQLLRDCALPLLLVKDHRWHQAPRIAACVDPFHEGDNSGALDRHLLQQAAWLSEHAGGSLHAVHSYQTLPQSAIFDEHVVTDYEALQKRVSQQHQVALRRLLEPFMDPEGSRCTC</sequence>
<dbReference type="PANTHER" id="PTHR47892">
    <property type="entry name" value="UNIVERSAL STRESS PROTEIN E"/>
    <property type="match status" value="1"/>
</dbReference>
<dbReference type="PANTHER" id="PTHR47892:SF1">
    <property type="entry name" value="UNIVERSAL STRESS PROTEIN E"/>
    <property type="match status" value="1"/>
</dbReference>
<comment type="function">
    <text evidence="4">Required for resistance to DNA-damaging agents.</text>
</comment>
<feature type="domain" description="UspA" evidence="5">
    <location>
        <begin position="5"/>
        <end position="146"/>
    </location>
</feature>
<evidence type="ECO:0000259" key="5">
    <source>
        <dbReference type="Pfam" id="PF00582"/>
    </source>
</evidence>
<organism evidence="6 7">
    <name type="scientific">Marinobacterium aestuariivivens</name>
    <dbReference type="NCBI Taxonomy" id="1698799"/>
    <lineage>
        <taxon>Bacteria</taxon>
        <taxon>Pseudomonadati</taxon>
        <taxon>Pseudomonadota</taxon>
        <taxon>Gammaproteobacteria</taxon>
        <taxon>Oceanospirillales</taxon>
        <taxon>Oceanospirillaceae</taxon>
        <taxon>Marinobacterium</taxon>
    </lineage>
</organism>
<name>A0ABW2A4J5_9GAMM</name>
<comment type="similarity">
    <text evidence="2">Belongs to the universal stress protein A family.</text>
</comment>
<gene>
    <name evidence="6" type="ORF">ACFQDL_21495</name>
</gene>
<proteinExistence type="inferred from homology"/>
<accession>A0ABW2A4J5</accession>
<evidence type="ECO:0000256" key="4">
    <source>
        <dbReference type="ARBA" id="ARBA00037131"/>
    </source>
</evidence>
<dbReference type="RefSeq" id="WP_379910799.1">
    <property type="nucleotide sequence ID" value="NZ_JBHSWE010000001.1"/>
</dbReference>
<reference evidence="7" key="1">
    <citation type="journal article" date="2019" name="Int. J. Syst. Evol. Microbiol.">
        <title>The Global Catalogue of Microorganisms (GCM) 10K type strain sequencing project: providing services to taxonomists for standard genome sequencing and annotation.</title>
        <authorList>
            <consortium name="The Broad Institute Genomics Platform"/>
            <consortium name="The Broad Institute Genome Sequencing Center for Infectious Disease"/>
            <person name="Wu L."/>
            <person name="Ma J."/>
        </authorList>
    </citation>
    <scope>NUCLEOTIDE SEQUENCE [LARGE SCALE GENOMIC DNA]</scope>
    <source>
        <strain evidence="7">NBRC 111756</strain>
    </source>
</reference>